<feature type="chain" id="PRO_5038862508" description="Superoxide dismutase" evidence="1">
    <location>
        <begin position="36"/>
        <end position="322"/>
    </location>
</feature>
<reference evidence="2 3" key="1">
    <citation type="submission" date="2020-03" db="EMBL/GenBank/DDBJ databases">
        <title>Whole genome shotgun sequence of Phytohabitans rumicis NBRC 108638.</title>
        <authorList>
            <person name="Komaki H."/>
            <person name="Tamura T."/>
        </authorList>
    </citation>
    <scope>NUCLEOTIDE SEQUENCE [LARGE SCALE GENOMIC DNA]</scope>
    <source>
        <strain evidence="2 3">NBRC 108638</strain>
    </source>
</reference>
<evidence type="ECO:0000313" key="3">
    <source>
        <dbReference type="Proteomes" id="UP000482960"/>
    </source>
</evidence>
<dbReference type="AlphaFoldDB" id="A0A6V8L5M6"/>
<protein>
    <recommendedName>
        <fullName evidence="4">Superoxide dismutase</fullName>
    </recommendedName>
</protein>
<keyword evidence="3" id="KW-1185">Reference proteome</keyword>
<name>A0A6V8L5M6_9ACTN</name>
<keyword evidence="1" id="KW-0732">Signal</keyword>
<evidence type="ECO:0000313" key="2">
    <source>
        <dbReference type="EMBL" id="GFJ89426.1"/>
    </source>
</evidence>
<comment type="caution">
    <text evidence="2">The sequence shown here is derived from an EMBL/GenBank/DDBJ whole genome shotgun (WGS) entry which is preliminary data.</text>
</comment>
<feature type="signal peptide" evidence="1">
    <location>
        <begin position="1"/>
        <end position="35"/>
    </location>
</feature>
<evidence type="ECO:0008006" key="4">
    <source>
        <dbReference type="Google" id="ProtNLM"/>
    </source>
</evidence>
<evidence type="ECO:0000256" key="1">
    <source>
        <dbReference type="SAM" id="SignalP"/>
    </source>
</evidence>
<dbReference type="SUPFAM" id="SSF63829">
    <property type="entry name" value="Calcium-dependent phosphotriesterase"/>
    <property type="match status" value="1"/>
</dbReference>
<dbReference type="Proteomes" id="UP000482960">
    <property type="component" value="Unassembled WGS sequence"/>
</dbReference>
<proteinExistence type="predicted"/>
<gene>
    <name evidence="2" type="ORF">Prum_030680</name>
</gene>
<sequence length="322" mass="32892">MGMKVAPKPRTAIIWTAMGAALAAALALATGLATAGDEPALVDEIALPNGFQPEGVAIGAEPVAFFGSLADGAIFRADLTTGQGAVIGAAPGTPSVGLKLDDRGRLFVSGGRAGDARVVDSRTGDVLASYRLAAEGFVNDVVLTPAGAFFTDSTNPVLYHLPIGADGALPPPDGVVRIPLVGEIEYGEGINANGIALAPDGQTLLIVQTNTGLLFTVDPATGQTARTGVVDLAGDGLLPNGDGLLVLGQTLVVVQNRANTLAVLQINRTGSQADLIDRLTDERFDVPTTVAAFDDLLYLPNARFGTEATPDTEYNAVAIARP</sequence>
<organism evidence="2 3">
    <name type="scientific">Phytohabitans rumicis</name>
    <dbReference type="NCBI Taxonomy" id="1076125"/>
    <lineage>
        <taxon>Bacteria</taxon>
        <taxon>Bacillati</taxon>
        <taxon>Actinomycetota</taxon>
        <taxon>Actinomycetes</taxon>
        <taxon>Micromonosporales</taxon>
        <taxon>Micromonosporaceae</taxon>
    </lineage>
</organism>
<dbReference type="EMBL" id="BLPG01000001">
    <property type="protein sequence ID" value="GFJ89426.1"/>
    <property type="molecule type" value="Genomic_DNA"/>
</dbReference>
<accession>A0A6V8L5M6</accession>
<dbReference type="InterPro" id="IPR011042">
    <property type="entry name" value="6-blade_b-propeller_TolB-like"/>
</dbReference>
<dbReference type="Gene3D" id="2.120.10.30">
    <property type="entry name" value="TolB, C-terminal domain"/>
    <property type="match status" value="1"/>
</dbReference>
<reference evidence="2 3" key="2">
    <citation type="submission" date="2020-03" db="EMBL/GenBank/DDBJ databases">
        <authorList>
            <person name="Ichikawa N."/>
            <person name="Kimura A."/>
            <person name="Kitahashi Y."/>
            <person name="Uohara A."/>
        </authorList>
    </citation>
    <scope>NUCLEOTIDE SEQUENCE [LARGE SCALE GENOMIC DNA]</scope>
    <source>
        <strain evidence="2 3">NBRC 108638</strain>
    </source>
</reference>